<dbReference type="AlphaFoldDB" id="A0A0C3P1W1"/>
<name>A0A0C3P1W1_PISTI</name>
<gene>
    <name evidence="2" type="ORF">M404DRAFT_735439</name>
</gene>
<dbReference type="HOGENOM" id="CLU_2278605_0_0_1"/>
<keyword evidence="3" id="KW-1185">Reference proteome</keyword>
<dbReference type="EMBL" id="KN831988">
    <property type="protein sequence ID" value="KIO01486.1"/>
    <property type="molecule type" value="Genomic_DNA"/>
</dbReference>
<evidence type="ECO:0000256" key="1">
    <source>
        <dbReference type="SAM" id="Phobius"/>
    </source>
</evidence>
<feature type="transmembrane region" description="Helical" evidence="1">
    <location>
        <begin position="76"/>
        <end position="96"/>
    </location>
</feature>
<keyword evidence="1" id="KW-1133">Transmembrane helix</keyword>
<keyword evidence="1" id="KW-0812">Transmembrane</keyword>
<reference evidence="2 3" key="1">
    <citation type="submission" date="2014-04" db="EMBL/GenBank/DDBJ databases">
        <authorList>
            <consortium name="DOE Joint Genome Institute"/>
            <person name="Kuo A."/>
            <person name="Kohler A."/>
            <person name="Costa M.D."/>
            <person name="Nagy L.G."/>
            <person name="Floudas D."/>
            <person name="Copeland A."/>
            <person name="Barry K.W."/>
            <person name="Cichocki N."/>
            <person name="Veneault-Fourrey C."/>
            <person name="LaButti K."/>
            <person name="Lindquist E.A."/>
            <person name="Lipzen A."/>
            <person name="Lundell T."/>
            <person name="Morin E."/>
            <person name="Murat C."/>
            <person name="Sun H."/>
            <person name="Tunlid A."/>
            <person name="Henrissat B."/>
            <person name="Grigoriev I.V."/>
            <person name="Hibbett D.S."/>
            <person name="Martin F."/>
            <person name="Nordberg H.P."/>
            <person name="Cantor M.N."/>
            <person name="Hua S.X."/>
        </authorList>
    </citation>
    <scope>NUCLEOTIDE SEQUENCE [LARGE SCALE GENOMIC DNA]</scope>
    <source>
        <strain evidence="2 3">Marx 270</strain>
    </source>
</reference>
<protein>
    <submittedName>
        <fullName evidence="2">Uncharacterized protein</fullName>
    </submittedName>
</protein>
<evidence type="ECO:0000313" key="2">
    <source>
        <dbReference type="EMBL" id="KIO01486.1"/>
    </source>
</evidence>
<dbReference type="InParanoid" id="A0A0C3P1W1"/>
<reference evidence="3" key="2">
    <citation type="submission" date="2015-01" db="EMBL/GenBank/DDBJ databases">
        <title>Evolutionary Origins and Diversification of the Mycorrhizal Mutualists.</title>
        <authorList>
            <consortium name="DOE Joint Genome Institute"/>
            <consortium name="Mycorrhizal Genomics Consortium"/>
            <person name="Kohler A."/>
            <person name="Kuo A."/>
            <person name="Nagy L.G."/>
            <person name="Floudas D."/>
            <person name="Copeland A."/>
            <person name="Barry K.W."/>
            <person name="Cichocki N."/>
            <person name="Veneault-Fourrey C."/>
            <person name="LaButti K."/>
            <person name="Lindquist E.A."/>
            <person name="Lipzen A."/>
            <person name="Lundell T."/>
            <person name="Morin E."/>
            <person name="Murat C."/>
            <person name="Riley R."/>
            <person name="Ohm R."/>
            <person name="Sun H."/>
            <person name="Tunlid A."/>
            <person name="Henrissat B."/>
            <person name="Grigoriev I.V."/>
            <person name="Hibbett D.S."/>
            <person name="Martin F."/>
        </authorList>
    </citation>
    <scope>NUCLEOTIDE SEQUENCE [LARGE SCALE GENOMIC DNA]</scope>
    <source>
        <strain evidence="3">Marx 270</strain>
    </source>
</reference>
<dbReference type="Proteomes" id="UP000054217">
    <property type="component" value="Unassembled WGS sequence"/>
</dbReference>
<sequence>MWVLQSHDSNMMRPRIWTYFAKSVLVNIPLDHIFQDSMMYRRKVYTERQGRYAAFCTGCLLHCFTVQAAFGEVHESWFAFLAFTCWALLLLDSPLLEHRQRC</sequence>
<feature type="transmembrane region" description="Helical" evidence="1">
    <location>
        <begin position="52"/>
        <end position="70"/>
    </location>
</feature>
<keyword evidence="1" id="KW-0472">Membrane</keyword>
<accession>A0A0C3P1W1</accession>
<evidence type="ECO:0000313" key="3">
    <source>
        <dbReference type="Proteomes" id="UP000054217"/>
    </source>
</evidence>
<proteinExistence type="predicted"/>
<organism evidence="2 3">
    <name type="scientific">Pisolithus tinctorius Marx 270</name>
    <dbReference type="NCBI Taxonomy" id="870435"/>
    <lineage>
        <taxon>Eukaryota</taxon>
        <taxon>Fungi</taxon>
        <taxon>Dikarya</taxon>
        <taxon>Basidiomycota</taxon>
        <taxon>Agaricomycotina</taxon>
        <taxon>Agaricomycetes</taxon>
        <taxon>Agaricomycetidae</taxon>
        <taxon>Boletales</taxon>
        <taxon>Sclerodermatineae</taxon>
        <taxon>Pisolithaceae</taxon>
        <taxon>Pisolithus</taxon>
    </lineage>
</organism>